<dbReference type="GeneTree" id="ENSGT00390000004738"/>
<accession>M3XJW4</accession>
<dbReference type="Ensembl" id="ENSLACT00000025426.1">
    <property type="protein sequence ID" value="ENSLACP00000023020.1"/>
    <property type="gene ID" value="ENSLACG00000022615.1"/>
</dbReference>
<keyword evidence="4" id="KW-0158">Chromosome</keyword>
<dbReference type="Bgee" id="ENSLACG00000022615">
    <property type="expression patterns" value="Expressed in pectoral fin"/>
</dbReference>
<dbReference type="InParanoid" id="M3XJW4"/>
<protein>
    <submittedName>
        <fullName evidence="7">Centromere protein N</fullName>
    </submittedName>
</protein>
<dbReference type="EMBL" id="AFYH01155314">
    <property type="status" value="NOT_ANNOTATED_CDS"/>
    <property type="molecule type" value="Genomic_DNA"/>
</dbReference>
<dbReference type="GO" id="GO:0005654">
    <property type="term" value="C:nucleoplasm"/>
    <property type="evidence" value="ECO:0007669"/>
    <property type="project" value="TreeGrafter"/>
</dbReference>
<dbReference type="STRING" id="7897.ENSLACP00000023020"/>
<reference evidence="7" key="3">
    <citation type="submission" date="2025-09" db="UniProtKB">
        <authorList>
            <consortium name="Ensembl"/>
        </authorList>
    </citation>
    <scope>IDENTIFICATION</scope>
</reference>
<reference evidence="7" key="2">
    <citation type="submission" date="2025-08" db="UniProtKB">
        <authorList>
            <consortium name="Ensembl"/>
        </authorList>
    </citation>
    <scope>IDENTIFICATION</scope>
</reference>
<evidence type="ECO:0000256" key="6">
    <source>
        <dbReference type="ARBA" id="ARBA00023328"/>
    </source>
</evidence>
<dbReference type="GO" id="GO:0000775">
    <property type="term" value="C:chromosome, centromeric region"/>
    <property type="evidence" value="ECO:0007669"/>
    <property type="project" value="UniProtKB-SubCell"/>
</dbReference>
<comment type="similarity">
    <text evidence="3">Belongs to the CENP-N/CHL4 family.</text>
</comment>
<reference evidence="8" key="1">
    <citation type="submission" date="2011-08" db="EMBL/GenBank/DDBJ databases">
        <title>The draft genome of Latimeria chalumnae.</title>
        <authorList>
            <person name="Di Palma F."/>
            <person name="Alfoldi J."/>
            <person name="Johnson J."/>
            <person name="Berlin A."/>
            <person name="Gnerre S."/>
            <person name="Jaffe D."/>
            <person name="MacCallum I."/>
            <person name="Young S."/>
            <person name="Walker B.J."/>
            <person name="Lander E."/>
            <person name="Lindblad-Toh K."/>
        </authorList>
    </citation>
    <scope>NUCLEOTIDE SEQUENCE [LARGE SCALE GENOMIC DNA]</scope>
    <source>
        <strain evidence="8">Wild caught</strain>
    </source>
</reference>
<proteinExistence type="inferred from homology"/>
<dbReference type="FunCoup" id="M3XJW4">
    <property type="interactions" value="1732"/>
</dbReference>
<dbReference type="Proteomes" id="UP000008672">
    <property type="component" value="Unassembled WGS sequence"/>
</dbReference>
<dbReference type="eggNOG" id="ENOG502QSE8">
    <property type="taxonomic scope" value="Eukaryota"/>
</dbReference>
<evidence type="ECO:0000256" key="2">
    <source>
        <dbReference type="ARBA" id="ARBA00004584"/>
    </source>
</evidence>
<dbReference type="GO" id="GO:0034080">
    <property type="term" value="P:CENP-A containing chromatin assembly"/>
    <property type="evidence" value="ECO:0007669"/>
    <property type="project" value="InterPro"/>
</dbReference>
<dbReference type="GO" id="GO:0007059">
    <property type="term" value="P:chromosome segregation"/>
    <property type="evidence" value="ECO:0007669"/>
    <property type="project" value="InterPro"/>
</dbReference>
<dbReference type="KEGG" id="lcm:102363959"/>
<dbReference type="EMBL" id="AFYH01155313">
    <property type="status" value="NOT_ANNOTATED_CDS"/>
    <property type="molecule type" value="Genomic_DNA"/>
</dbReference>
<evidence type="ECO:0000313" key="7">
    <source>
        <dbReference type="Ensembl" id="ENSLACP00000023020.1"/>
    </source>
</evidence>
<organism evidence="7 8">
    <name type="scientific">Latimeria chalumnae</name>
    <name type="common">Coelacanth</name>
    <dbReference type="NCBI Taxonomy" id="7897"/>
    <lineage>
        <taxon>Eukaryota</taxon>
        <taxon>Metazoa</taxon>
        <taxon>Chordata</taxon>
        <taxon>Craniata</taxon>
        <taxon>Vertebrata</taxon>
        <taxon>Euteleostomi</taxon>
        <taxon>Coelacanthiformes</taxon>
        <taxon>Coelacanthidae</taxon>
        <taxon>Latimeria</taxon>
    </lineage>
</organism>
<evidence type="ECO:0000313" key="8">
    <source>
        <dbReference type="Proteomes" id="UP000008672"/>
    </source>
</evidence>
<evidence type="ECO:0000256" key="5">
    <source>
        <dbReference type="ARBA" id="ARBA00023242"/>
    </source>
</evidence>
<evidence type="ECO:0000256" key="3">
    <source>
        <dbReference type="ARBA" id="ARBA00005566"/>
    </source>
</evidence>
<gene>
    <name evidence="7" type="primary">CENPN</name>
</gene>
<dbReference type="EMBL" id="AFYH01155310">
    <property type="status" value="NOT_ANNOTATED_CDS"/>
    <property type="molecule type" value="Genomic_DNA"/>
</dbReference>
<sequence>MRDSLFQLFKMDETAAEYVRRMILKMTLSEIPELVNAWGALSEGQLQMLNFQKRKESLAKAISDFCVENQINIDCAADLDIIYCHRHQDKRNWSVYQMSRLEDEETDLFDVMEFRRRFKRSLQTSLKNVTIGFKQYEENAIWIRVAWGTHYTKPDQSKPSYVVYYPQTPCVFVSKLPNTRRPLLCQAILGATNYTRIKEMELRGRCLKSLRDIVFKQFNQAFQTHCPRPLQEGKVVEPVLNPRITCENAREKEEIQRTTLEAFGDGPLPKLQFAHYRLETIFKSESGRLADRQEPFRCVATFSSPHLLEAFKSLAPLGIADAPVSQLLSCIPHKARNYFKIANKKEML</sequence>
<evidence type="ECO:0000256" key="1">
    <source>
        <dbReference type="ARBA" id="ARBA00004123"/>
    </source>
</evidence>
<dbReference type="Pfam" id="PF05238">
    <property type="entry name" value="CENP-N"/>
    <property type="match status" value="1"/>
</dbReference>
<dbReference type="EMBL" id="AFYH01155311">
    <property type="status" value="NOT_ANNOTATED_CDS"/>
    <property type="molecule type" value="Genomic_DNA"/>
</dbReference>
<dbReference type="HOGENOM" id="CLU_070600_0_0_1"/>
<keyword evidence="6" id="KW-0137">Centromere</keyword>
<dbReference type="InterPro" id="IPR052011">
    <property type="entry name" value="CENP-NAC/CAD_complex"/>
</dbReference>
<dbReference type="PANTHER" id="PTHR46790">
    <property type="entry name" value="CENTROMERE PROTEIN N"/>
    <property type="match status" value="1"/>
</dbReference>
<name>M3XJW4_LATCH</name>
<dbReference type="PANTHER" id="PTHR46790:SF1">
    <property type="entry name" value="CENTROMERE PROTEIN N"/>
    <property type="match status" value="1"/>
</dbReference>
<dbReference type="OrthoDB" id="6585699at2759"/>
<dbReference type="EMBL" id="AFYH01155312">
    <property type="status" value="NOT_ANNOTATED_CDS"/>
    <property type="molecule type" value="Genomic_DNA"/>
</dbReference>
<evidence type="ECO:0000256" key="4">
    <source>
        <dbReference type="ARBA" id="ARBA00022454"/>
    </source>
</evidence>
<dbReference type="AlphaFoldDB" id="M3XJW4"/>
<keyword evidence="5" id="KW-0539">Nucleus</keyword>
<dbReference type="InterPro" id="IPR007902">
    <property type="entry name" value="Chl4/mis15/CENP-N"/>
</dbReference>
<keyword evidence="8" id="KW-1185">Reference proteome</keyword>
<comment type="subcellular location">
    <subcellularLocation>
        <location evidence="2">Chromosome</location>
        <location evidence="2">Centromere</location>
    </subcellularLocation>
    <subcellularLocation>
        <location evidence="1">Nucleus</location>
    </subcellularLocation>
</comment>
<dbReference type="OMA" id="WSVYQMK"/>